<organism evidence="2">
    <name type="scientific">Rhizobium leguminosarum</name>
    <dbReference type="NCBI Taxonomy" id="384"/>
    <lineage>
        <taxon>Bacteria</taxon>
        <taxon>Pseudomonadati</taxon>
        <taxon>Pseudomonadota</taxon>
        <taxon>Alphaproteobacteria</taxon>
        <taxon>Hyphomicrobiales</taxon>
        <taxon>Rhizobiaceae</taxon>
        <taxon>Rhizobium/Agrobacterium group</taxon>
        <taxon>Rhizobium</taxon>
    </lineage>
</organism>
<protein>
    <submittedName>
        <fullName evidence="2">Uncharacterized protein</fullName>
    </submittedName>
</protein>
<name>A0A154IEL4_RHILE</name>
<comment type="caution">
    <text evidence="2">The sequence shown here is derived from an EMBL/GenBank/DDBJ whole genome shotgun (WGS) entry which is preliminary data.</text>
</comment>
<proteinExistence type="predicted"/>
<dbReference type="AlphaFoldDB" id="A0A154IEL4"/>
<feature type="region of interest" description="Disordered" evidence="1">
    <location>
        <begin position="62"/>
        <end position="83"/>
    </location>
</feature>
<evidence type="ECO:0000256" key="1">
    <source>
        <dbReference type="SAM" id="MobiDB-lite"/>
    </source>
</evidence>
<accession>A0A154IEL4</accession>
<sequence length="83" mass="9897">MQTFSLNVRPELLQQHYDLSHVGRLRNTQAAQAWRKLRARVCKRVLGKRFVGYADQARRTSNRFGQKKRATREPPFLSRMPEW</sequence>
<evidence type="ECO:0000313" key="2">
    <source>
        <dbReference type="EMBL" id="KZA98885.1"/>
    </source>
</evidence>
<gene>
    <name evidence="2" type="ORF">A4A59_25360</name>
</gene>
<reference evidence="2" key="1">
    <citation type="submission" date="2016-03" db="EMBL/GenBank/DDBJ databases">
        <title>Microsymbionts genomes from the relict species Vavilovia formosa.</title>
        <authorList>
            <person name="Chirak E."/>
            <person name="Kimeklis A."/>
            <person name="Kopat V."/>
            <person name="Andronov E."/>
        </authorList>
    </citation>
    <scope>NUCLEOTIDE SEQUENCE [LARGE SCALE GENOMIC DNA]</scope>
    <source>
        <strain evidence="2">Vaf12</strain>
    </source>
</reference>
<dbReference type="EMBL" id="LVYU01000110">
    <property type="protein sequence ID" value="KZA98885.1"/>
    <property type="molecule type" value="Genomic_DNA"/>
</dbReference>